<keyword evidence="6" id="KW-0418">Kinase</keyword>
<keyword evidence="5" id="KW-0547">Nucleotide-binding</keyword>
<dbReference type="EMBL" id="BAABHB010000001">
    <property type="protein sequence ID" value="GAA4398057.1"/>
    <property type="molecule type" value="Genomic_DNA"/>
</dbReference>
<comment type="caution">
    <text evidence="13">The sequence shown here is derived from an EMBL/GenBank/DDBJ whole genome shotgun (WGS) entry which is preliminary data.</text>
</comment>
<feature type="transmembrane region" description="Helical" evidence="9">
    <location>
        <begin position="184"/>
        <end position="205"/>
    </location>
</feature>
<gene>
    <name evidence="13" type="ORF">GCM10023187_08190</name>
</gene>
<feature type="transmembrane region" description="Helical" evidence="9">
    <location>
        <begin position="284"/>
        <end position="302"/>
    </location>
</feature>
<keyword evidence="9" id="KW-0472">Membrane</keyword>
<dbReference type="InterPro" id="IPR011712">
    <property type="entry name" value="Sig_transdc_His_kin_sub3_dim/P"/>
</dbReference>
<feature type="domain" description="7TM-DISM receptor extracellular" evidence="11">
    <location>
        <begin position="45"/>
        <end position="154"/>
    </location>
</feature>
<evidence type="ECO:0000259" key="12">
    <source>
        <dbReference type="Pfam" id="PF07730"/>
    </source>
</evidence>
<feature type="transmembrane region" description="Helical" evidence="9">
    <location>
        <begin position="308"/>
        <end position="333"/>
    </location>
</feature>
<dbReference type="InterPro" id="IPR036890">
    <property type="entry name" value="HATPase_C_sf"/>
</dbReference>
<dbReference type="Gene3D" id="3.30.565.10">
    <property type="entry name" value="Histidine kinase-like ATPase, C-terminal domain"/>
    <property type="match status" value="1"/>
</dbReference>
<comment type="catalytic activity">
    <reaction evidence="1">
        <text>ATP + protein L-histidine = ADP + protein N-phospho-L-histidine.</text>
        <dbReference type="EC" id="2.7.13.3"/>
    </reaction>
</comment>
<name>A0ABP8JYG1_9BACT</name>
<dbReference type="Pfam" id="PF07730">
    <property type="entry name" value="HisKA_3"/>
    <property type="match status" value="1"/>
</dbReference>
<dbReference type="Gene3D" id="1.20.5.1930">
    <property type="match status" value="1"/>
</dbReference>
<evidence type="ECO:0000256" key="1">
    <source>
        <dbReference type="ARBA" id="ARBA00000085"/>
    </source>
</evidence>
<feature type="transmembrane region" description="Helical" evidence="9">
    <location>
        <begin position="378"/>
        <end position="396"/>
    </location>
</feature>
<keyword evidence="9" id="KW-0812">Transmembrane</keyword>
<keyword evidence="8" id="KW-0902">Two-component regulatory system</keyword>
<dbReference type="Pfam" id="PF07696">
    <property type="entry name" value="7TMR-DISMED2"/>
    <property type="match status" value="1"/>
</dbReference>
<dbReference type="InterPro" id="IPR011623">
    <property type="entry name" value="7TMR_DISM_rcpt_extracell_dom1"/>
</dbReference>
<dbReference type="PANTHER" id="PTHR24421:SF10">
    <property type="entry name" value="NITRATE_NITRITE SENSOR PROTEIN NARQ"/>
    <property type="match status" value="1"/>
</dbReference>
<evidence type="ECO:0000256" key="2">
    <source>
        <dbReference type="ARBA" id="ARBA00012438"/>
    </source>
</evidence>
<evidence type="ECO:0000256" key="9">
    <source>
        <dbReference type="SAM" id="Phobius"/>
    </source>
</evidence>
<keyword evidence="14" id="KW-1185">Reference proteome</keyword>
<dbReference type="InterPro" id="IPR011622">
    <property type="entry name" value="7TMR_DISM_rcpt_extracell_dom2"/>
</dbReference>
<evidence type="ECO:0000256" key="6">
    <source>
        <dbReference type="ARBA" id="ARBA00022777"/>
    </source>
</evidence>
<dbReference type="Gene3D" id="2.60.40.2380">
    <property type="match status" value="1"/>
</dbReference>
<keyword evidence="3" id="KW-0597">Phosphoprotein</keyword>
<dbReference type="Proteomes" id="UP001500936">
    <property type="component" value="Unassembled WGS sequence"/>
</dbReference>
<evidence type="ECO:0000313" key="14">
    <source>
        <dbReference type="Proteomes" id="UP001500936"/>
    </source>
</evidence>
<feature type="domain" description="Signal transduction histidine kinase subgroup 3 dimerisation and phosphoacceptor" evidence="12">
    <location>
        <begin position="430"/>
        <end position="494"/>
    </location>
</feature>
<reference evidence="14" key="1">
    <citation type="journal article" date="2019" name="Int. J. Syst. Evol. Microbiol.">
        <title>The Global Catalogue of Microorganisms (GCM) 10K type strain sequencing project: providing services to taxonomists for standard genome sequencing and annotation.</title>
        <authorList>
            <consortium name="The Broad Institute Genomics Platform"/>
            <consortium name="The Broad Institute Genome Sequencing Center for Infectious Disease"/>
            <person name="Wu L."/>
            <person name="Ma J."/>
        </authorList>
    </citation>
    <scope>NUCLEOTIDE SEQUENCE [LARGE SCALE GENOMIC DNA]</scope>
    <source>
        <strain evidence="14">JCM 17925</strain>
    </source>
</reference>
<evidence type="ECO:0000256" key="3">
    <source>
        <dbReference type="ARBA" id="ARBA00022553"/>
    </source>
</evidence>
<dbReference type="EC" id="2.7.13.3" evidence="2"/>
<dbReference type="InterPro" id="IPR050482">
    <property type="entry name" value="Sensor_HK_TwoCompSys"/>
</dbReference>
<dbReference type="RefSeq" id="WP_345264224.1">
    <property type="nucleotide sequence ID" value="NZ_BAABHB010000001.1"/>
</dbReference>
<evidence type="ECO:0000259" key="11">
    <source>
        <dbReference type="Pfam" id="PF07696"/>
    </source>
</evidence>
<accession>A0ABP8JYG1</accession>
<keyword evidence="7" id="KW-0067">ATP-binding</keyword>
<protein>
    <recommendedName>
        <fullName evidence="2">histidine kinase</fullName>
        <ecNumber evidence="2">2.7.13.3</ecNumber>
    </recommendedName>
</protein>
<feature type="transmembrane region" description="Helical" evidence="9">
    <location>
        <begin position="246"/>
        <end position="263"/>
    </location>
</feature>
<feature type="transmembrane region" description="Helical" evidence="9">
    <location>
        <begin position="212"/>
        <end position="234"/>
    </location>
</feature>
<evidence type="ECO:0000313" key="13">
    <source>
        <dbReference type="EMBL" id="GAA4398057.1"/>
    </source>
</evidence>
<keyword evidence="9" id="KW-1133">Transmembrane helix</keyword>
<proteinExistence type="predicted"/>
<evidence type="ECO:0000256" key="8">
    <source>
        <dbReference type="ARBA" id="ARBA00023012"/>
    </source>
</evidence>
<evidence type="ECO:0000259" key="10">
    <source>
        <dbReference type="Pfam" id="PF07695"/>
    </source>
</evidence>
<evidence type="ECO:0000256" key="5">
    <source>
        <dbReference type="ARBA" id="ARBA00022741"/>
    </source>
</evidence>
<evidence type="ECO:0000256" key="4">
    <source>
        <dbReference type="ARBA" id="ARBA00022679"/>
    </source>
</evidence>
<dbReference type="Pfam" id="PF07695">
    <property type="entry name" value="7TMR-DISM_7TM"/>
    <property type="match status" value="1"/>
</dbReference>
<dbReference type="CDD" id="cd16917">
    <property type="entry name" value="HATPase_UhpB-NarQ-NarX-like"/>
    <property type="match status" value="1"/>
</dbReference>
<sequence length="640" mass="72663">MTKVLIAACLSLTTLLGRSQSFEPIRIGQESDWSLRHHLVLFTTPSRLTTAQAFGAAQTAARTLLTERHLNLGLESDYVWLYFRLQNTAGPQTVVFVLDRIDIHRVQCFRRRNGLIDTLALTGDALPFQQRPIKINYFAIPIPLYAAEQSEIIILLDKRHEFISGNLSLYSSDKFLQVVRLDSALIAFFLGMAGFIFLFNFLLWLSLRDAVHLFFIAHLTSTTLYVLSSLGYGFEFIWSELLFSNSLMMTMLSALWASTNLFLMKRFLGLTPSTSLYARATTGLAWYILLVSFVGCTIALFQEQDLPVYILQLGEFLLVTWIIANAVLLVAVFAEQLRRKNEAAYVYVTALSFTILGTVIYTLTLLNVINAGHFTTNWLMPGFLLEQITLAFGLTLRYNRFRQQNLNLQLTLAQERNQTTMQVINAQEVERRRLAADLHDDLGGTLATLRRRLRDFRRRLHDPPAIEAFDQLEPLVQKSTQDLRRIAHNLMPPEFDRLGLRHALDQLVQSQPAQPTHFSYVVAGQERRLPLDTELNIYRIVSEMVQNIHKHAEARRAAVQLLYYEDHLSVMVDDDGLGNQLRKNSGVSVGLGLKNSSLRAEYIGAQLRRDVTGAGTLVVLDVPYATPSYGDLSFRPHTPH</sequence>
<organism evidence="13 14">
    <name type="scientific">Nibrella viscosa</name>
    <dbReference type="NCBI Taxonomy" id="1084524"/>
    <lineage>
        <taxon>Bacteria</taxon>
        <taxon>Pseudomonadati</taxon>
        <taxon>Bacteroidota</taxon>
        <taxon>Cytophagia</taxon>
        <taxon>Cytophagales</taxon>
        <taxon>Spirosomataceae</taxon>
        <taxon>Nibrella</taxon>
    </lineage>
</organism>
<evidence type="ECO:0000256" key="7">
    <source>
        <dbReference type="ARBA" id="ARBA00022840"/>
    </source>
</evidence>
<dbReference type="PANTHER" id="PTHR24421">
    <property type="entry name" value="NITRATE/NITRITE SENSOR PROTEIN NARX-RELATED"/>
    <property type="match status" value="1"/>
</dbReference>
<feature type="transmembrane region" description="Helical" evidence="9">
    <location>
        <begin position="345"/>
        <end position="366"/>
    </location>
</feature>
<feature type="domain" description="7TM-DISM receptor extracellular" evidence="10">
    <location>
        <begin position="185"/>
        <end position="395"/>
    </location>
</feature>
<dbReference type="SUPFAM" id="SSF55874">
    <property type="entry name" value="ATPase domain of HSP90 chaperone/DNA topoisomerase II/histidine kinase"/>
    <property type="match status" value="1"/>
</dbReference>
<keyword evidence="4" id="KW-0808">Transferase</keyword>